<keyword evidence="2 3" id="KW-0812">Transmembrane</keyword>
<evidence type="ECO:0000313" key="3">
    <source>
        <dbReference type="EMBL" id="KFG29947.1"/>
    </source>
</evidence>
<dbReference type="EMBL" id="AHZU02001679">
    <property type="protein sequence ID" value="KFG29947.1"/>
    <property type="molecule type" value="Genomic_DNA"/>
</dbReference>
<dbReference type="AlphaFoldDB" id="A0A086JCS9"/>
<evidence type="ECO:0000256" key="2">
    <source>
        <dbReference type="SAM" id="Phobius"/>
    </source>
</evidence>
<feature type="transmembrane region" description="Helical" evidence="2">
    <location>
        <begin position="107"/>
        <end position="132"/>
    </location>
</feature>
<keyword evidence="2" id="KW-1133">Transmembrane helix</keyword>
<comment type="caution">
    <text evidence="3">The sequence shown here is derived from an EMBL/GenBank/DDBJ whole genome shotgun (WGS) entry which is preliminary data.</text>
</comment>
<protein>
    <submittedName>
        <fullName evidence="3">Putative transmembrane protein</fullName>
    </submittedName>
</protein>
<dbReference type="Proteomes" id="UP000028837">
    <property type="component" value="Unassembled WGS sequence"/>
</dbReference>
<keyword evidence="2" id="KW-0472">Membrane</keyword>
<sequence>SLESQPPAHAEKSYRETREKSDLDSWSVSDRTRVRKVRRETAPCYSKQDWEWNSPFSVQPRFLFSLAFAKCLGCPDHQVFAFPRNCLAGGLTVRSSVGVLVRRRSRFCVFVLPLALVFPSLLSLLIHLRLFSLPNKWMSLSNSTRLFLGPTSVHPLLCAASLAALHACAFDFLALATPCGRSLLPSSAVPATEVLHEHSDSLDTIFVKPPARSTCVQLPSESGRRRREELRLCFLFPSHHARELPPFMREKKREQT</sequence>
<organism evidence="3 4">
    <name type="scientific">Toxoplasma gondii GAB2-2007-GAL-DOM2</name>
    <dbReference type="NCBI Taxonomy" id="1130820"/>
    <lineage>
        <taxon>Eukaryota</taxon>
        <taxon>Sar</taxon>
        <taxon>Alveolata</taxon>
        <taxon>Apicomplexa</taxon>
        <taxon>Conoidasida</taxon>
        <taxon>Coccidia</taxon>
        <taxon>Eucoccidiorida</taxon>
        <taxon>Eimeriorina</taxon>
        <taxon>Sarcocystidae</taxon>
        <taxon>Toxoplasma</taxon>
    </lineage>
</organism>
<dbReference type="VEuPathDB" id="ToxoDB:TGDOM2_367150"/>
<gene>
    <name evidence="3" type="ORF">TGDOM2_367150</name>
</gene>
<feature type="compositionally biased region" description="Basic and acidic residues" evidence="1">
    <location>
        <begin position="9"/>
        <end position="23"/>
    </location>
</feature>
<feature type="non-terminal residue" evidence="3">
    <location>
        <position position="1"/>
    </location>
</feature>
<name>A0A086JCS9_TOXGO</name>
<feature type="transmembrane region" description="Helical" evidence="2">
    <location>
        <begin position="152"/>
        <end position="176"/>
    </location>
</feature>
<feature type="region of interest" description="Disordered" evidence="1">
    <location>
        <begin position="1"/>
        <end position="26"/>
    </location>
</feature>
<proteinExistence type="predicted"/>
<reference evidence="3 4" key="1">
    <citation type="submission" date="2014-02" db="EMBL/GenBank/DDBJ databases">
        <authorList>
            <person name="Sibley D."/>
            <person name="Venepally P."/>
            <person name="Karamycheva S."/>
            <person name="Hadjithomas M."/>
            <person name="Khan A."/>
            <person name="Brunk B."/>
            <person name="Roos D."/>
            <person name="Caler E."/>
            <person name="Lorenzi H."/>
        </authorList>
    </citation>
    <scope>NUCLEOTIDE SEQUENCE [LARGE SCALE GENOMIC DNA]</scope>
    <source>
        <strain evidence="3 4">GAB2-2007-GAL-DOM2</strain>
    </source>
</reference>
<accession>A0A086JCS9</accession>
<evidence type="ECO:0000313" key="4">
    <source>
        <dbReference type="Proteomes" id="UP000028837"/>
    </source>
</evidence>
<evidence type="ECO:0000256" key="1">
    <source>
        <dbReference type="SAM" id="MobiDB-lite"/>
    </source>
</evidence>